<dbReference type="GO" id="GO:0015035">
    <property type="term" value="F:protein-disulfide reductase activity"/>
    <property type="evidence" value="ECO:0007669"/>
    <property type="project" value="InterPro"/>
</dbReference>
<dbReference type="Proteomes" id="UP000243342">
    <property type="component" value="Unassembled WGS sequence"/>
</dbReference>
<reference evidence="1 2" key="1">
    <citation type="submission" date="2016-10" db="EMBL/GenBank/DDBJ databases">
        <title>Genome sequence of Streptomyces gilvigriseus MUSC 26.</title>
        <authorList>
            <person name="Lee L.-H."/>
            <person name="Ser H.-L."/>
        </authorList>
    </citation>
    <scope>NUCLEOTIDE SEQUENCE [LARGE SCALE GENOMIC DNA]</scope>
    <source>
        <strain evidence="1 2">MUSC 26</strain>
    </source>
</reference>
<protein>
    <recommendedName>
        <fullName evidence="3">DUF393 domain-containing protein</fullName>
    </recommendedName>
</protein>
<keyword evidence="2" id="KW-1185">Reference proteome</keyword>
<dbReference type="InterPro" id="IPR007263">
    <property type="entry name" value="DCC1-like"/>
</dbReference>
<organism evidence="1 2">
    <name type="scientific">Mangrovactinospora gilvigrisea</name>
    <dbReference type="NCBI Taxonomy" id="1428644"/>
    <lineage>
        <taxon>Bacteria</taxon>
        <taxon>Bacillati</taxon>
        <taxon>Actinomycetota</taxon>
        <taxon>Actinomycetes</taxon>
        <taxon>Kitasatosporales</taxon>
        <taxon>Streptomycetaceae</taxon>
        <taxon>Mangrovactinospora</taxon>
    </lineage>
</organism>
<sequence length="118" mass="12786">MPVLLFDGDCGFCTRAAEAGERFVRPRVRIAAWQLDGTYGVAEERLLREVVLVTPRGEVYGGAVAVAKTLACGGGWAWRVAGAVMQLPGVRLLADAVYRWIAAHRYRLPGGTPACRLD</sequence>
<proteinExistence type="predicted"/>
<evidence type="ECO:0000313" key="2">
    <source>
        <dbReference type="Proteomes" id="UP000243342"/>
    </source>
</evidence>
<accession>A0A1J7C3N4</accession>
<comment type="caution">
    <text evidence="1">The sequence shown here is derived from an EMBL/GenBank/DDBJ whole genome shotgun (WGS) entry which is preliminary data.</text>
</comment>
<evidence type="ECO:0000313" key="1">
    <source>
        <dbReference type="EMBL" id="OIV36172.1"/>
    </source>
</evidence>
<dbReference type="OrthoDB" id="9813713at2"/>
<dbReference type="EMBL" id="MLCF01000109">
    <property type="protein sequence ID" value="OIV36172.1"/>
    <property type="molecule type" value="Genomic_DNA"/>
</dbReference>
<dbReference type="AlphaFoldDB" id="A0A1J7C3N4"/>
<dbReference type="Pfam" id="PF04134">
    <property type="entry name" value="DCC1-like"/>
    <property type="match status" value="1"/>
</dbReference>
<dbReference type="STRING" id="1428644.BIV57_17570"/>
<gene>
    <name evidence="1" type="ORF">BIV57_17570</name>
</gene>
<name>A0A1J7C3N4_9ACTN</name>
<evidence type="ECO:0008006" key="3">
    <source>
        <dbReference type="Google" id="ProtNLM"/>
    </source>
</evidence>